<dbReference type="EnsemblProtists" id="EKX40077">
    <property type="protein sequence ID" value="EKX40077"/>
    <property type="gene ID" value="GUITHDRAFT_75898"/>
</dbReference>
<dbReference type="SUPFAM" id="SSF46458">
    <property type="entry name" value="Globin-like"/>
    <property type="match status" value="1"/>
</dbReference>
<name>A0A0C3T839_GUITC</name>
<dbReference type="AlphaFoldDB" id="A0A0C3T839"/>
<reference evidence="5" key="1">
    <citation type="journal article" date="2012" name="Nature">
        <title>Algal genomes reveal evolutionary mosaicism and the fate of nucleomorphs.</title>
        <authorList>
            <consortium name="DOE Joint Genome Institute"/>
            <person name="Curtis B.A."/>
            <person name="Tanifuji G."/>
            <person name="Burki F."/>
            <person name="Gruber A."/>
            <person name="Irimia M."/>
            <person name="Maruyama S."/>
            <person name="Arias M.C."/>
            <person name="Ball S.G."/>
            <person name="Gile G.H."/>
            <person name="Hirakawa Y."/>
            <person name="Hopkins J.F."/>
            <person name="Kuo A."/>
            <person name="Rensing S.A."/>
            <person name="Schmutz J."/>
            <person name="Symeonidi A."/>
            <person name="Elias M."/>
            <person name="Eveleigh R.J."/>
            <person name="Herman E.K."/>
            <person name="Klute M.J."/>
            <person name="Nakayama T."/>
            <person name="Obornik M."/>
            <person name="Reyes-Prieto A."/>
            <person name="Armbrust E.V."/>
            <person name="Aves S.J."/>
            <person name="Beiko R.G."/>
            <person name="Coutinho P."/>
            <person name="Dacks J.B."/>
            <person name="Durnford D.G."/>
            <person name="Fast N.M."/>
            <person name="Green B.R."/>
            <person name="Grisdale C.J."/>
            <person name="Hempel F."/>
            <person name="Henrissat B."/>
            <person name="Hoppner M.P."/>
            <person name="Ishida K."/>
            <person name="Kim E."/>
            <person name="Koreny L."/>
            <person name="Kroth P.G."/>
            <person name="Liu Y."/>
            <person name="Malik S.B."/>
            <person name="Maier U.G."/>
            <person name="McRose D."/>
            <person name="Mock T."/>
            <person name="Neilson J.A."/>
            <person name="Onodera N.T."/>
            <person name="Poole A.M."/>
            <person name="Pritham E.J."/>
            <person name="Richards T.A."/>
            <person name="Rocap G."/>
            <person name="Roy S.W."/>
            <person name="Sarai C."/>
            <person name="Schaack S."/>
            <person name="Shirato S."/>
            <person name="Slamovits C.H."/>
            <person name="Spencer D.F."/>
            <person name="Suzuki S."/>
            <person name="Worden A.Z."/>
            <person name="Zauner S."/>
            <person name="Barry K."/>
            <person name="Bell C."/>
            <person name="Bharti A.K."/>
            <person name="Crow J.A."/>
            <person name="Grimwood J."/>
            <person name="Kramer R."/>
            <person name="Lindquist E."/>
            <person name="Lucas S."/>
            <person name="Salamov A."/>
            <person name="McFadden G.I."/>
            <person name="Lane C.E."/>
            <person name="Keeling P.J."/>
            <person name="Gray M.W."/>
            <person name="Grigoriev I.V."/>
            <person name="Archibald J.M."/>
        </authorList>
    </citation>
    <scope>NUCLEOTIDE SEQUENCE</scope>
    <source>
        <strain evidence="5">CCMP2712</strain>
    </source>
</reference>
<dbReference type="Gene3D" id="1.10.490.20">
    <property type="entry name" value="Phycocyanins"/>
    <property type="match status" value="1"/>
</dbReference>
<organism evidence="4 5">
    <name type="scientific">Guillardia theta (strain CCMP2712)</name>
    <name type="common">Cryptophyte</name>
    <dbReference type="NCBI Taxonomy" id="905079"/>
    <lineage>
        <taxon>Eukaryota</taxon>
        <taxon>Cryptophyceae</taxon>
        <taxon>Pyrenomonadales</taxon>
        <taxon>Geminigeraceae</taxon>
        <taxon>Guillardia</taxon>
    </lineage>
</organism>
<keyword evidence="5" id="KW-1185">Reference proteome</keyword>
<evidence type="ECO:0000313" key="4">
    <source>
        <dbReference type="EnsemblProtists" id="EKX40077"/>
    </source>
</evidence>
<reference evidence="5" key="2">
    <citation type="submission" date="2012-11" db="EMBL/GenBank/DDBJ databases">
        <authorList>
            <person name="Kuo A."/>
            <person name="Curtis B.A."/>
            <person name="Tanifuji G."/>
            <person name="Burki F."/>
            <person name="Gruber A."/>
            <person name="Irimia M."/>
            <person name="Maruyama S."/>
            <person name="Arias M.C."/>
            <person name="Ball S.G."/>
            <person name="Gile G.H."/>
            <person name="Hirakawa Y."/>
            <person name="Hopkins J.F."/>
            <person name="Rensing S.A."/>
            <person name="Schmutz J."/>
            <person name="Symeonidi A."/>
            <person name="Elias M."/>
            <person name="Eveleigh R.J."/>
            <person name="Herman E.K."/>
            <person name="Klute M.J."/>
            <person name="Nakayama T."/>
            <person name="Obornik M."/>
            <person name="Reyes-Prieto A."/>
            <person name="Armbrust E.V."/>
            <person name="Aves S.J."/>
            <person name="Beiko R.G."/>
            <person name="Coutinho P."/>
            <person name="Dacks J.B."/>
            <person name="Durnford D.G."/>
            <person name="Fast N.M."/>
            <person name="Green B.R."/>
            <person name="Grisdale C."/>
            <person name="Hempe F."/>
            <person name="Henrissat B."/>
            <person name="Hoppner M.P."/>
            <person name="Ishida K.-I."/>
            <person name="Kim E."/>
            <person name="Koreny L."/>
            <person name="Kroth P.G."/>
            <person name="Liu Y."/>
            <person name="Malik S.-B."/>
            <person name="Maier U.G."/>
            <person name="McRose D."/>
            <person name="Mock T."/>
            <person name="Neilson J.A."/>
            <person name="Onodera N.T."/>
            <person name="Poole A.M."/>
            <person name="Pritham E.J."/>
            <person name="Richards T.A."/>
            <person name="Rocap G."/>
            <person name="Roy S.W."/>
            <person name="Sarai C."/>
            <person name="Schaack S."/>
            <person name="Shirato S."/>
            <person name="Slamovits C.H."/>
            <person name="Spencer D.F."/>
            <person name="Suzuki S."/>
            <person name="Worden A.Z."/>
            <person name="Zauner S."/>
            <person name="Barry K."/>
            <person name="Bell C."/>
            <person name="Bharti A.K."/>
            <person name="Crow J.A."/>
            <person name="Grimwood J."/>
            <person name="Kramer R."/>
            <person name="Lindquist E."/>
            <person name="Lucas S."/>
            <person name="Salamov A."/>
            <person name="McFadden G.I."/>
            <person name="Lane C.E."/>
            <person name="Keeling P.J."/>
            <person name="Gray M.W."/>
            <person name="Grigoriev I.V."/>
            <person name="Archibald J.M."/>
        </authorList>
    </citation>
    <scope>NUCLEOTIDE SEQUENCE</scope>
    <source>
        <strain evidence="5">CCMP2712</strain>
    </source>
</reference>
<dbReference type="Pfam" id="PF00502">
    <property type="entry name" value="Phycobilisome"/>
    <property type="match status" value="1"/>
</dbReference>
<evidence type="ECO:0000256" key="3">
    <source>
        <dbReference type="ARBA" id="ARBA00023307"/>
    </source>
</evidence>
<accession>A0A0C3T839</accession>
<comment type="similarity">
    <text evidence="1">Belongs to the phycobiliprotein family.</text>
</comment>
<dbReference type="GO" id="GO:0015979">
    <property type="term" value="P:photosynthesis"/>
    <property type="evidence" value="ECO:0007669"/>
    <property type="project" value="InterPro"/>
</dbReference>
<reference evidence="4" key="3">
    <citation type="submission" date="2015-06" db="UniProtKB">
        <authorList>
            <consortium name="EnsemblProtists"/>
        </authorList>
    </citation>
    <scope>IDENTIFICATION</scope>
</reference>
<evidence type="ECO:0000256" key="1">
    <source>
        <dbReference type="ARBA" id="ARBA00008182"/>
    </source>
</evidence>
<evidence type="ECO:0000256" key="2">
    <source>
        <dbReference type="ARBA" id="ARBA00022991"/>
    </source>
</evidence>
<protein>
    <submittedName>
        <fullName evidence="4">Uncharacterized protein</fullName>
    </submittedName>
</protein>
<dbReference type="InterPro" id="IPR012128">
    <property type="entry name" value="Phycobilisome_asu/bsu"/>
</dbReference>
<dbReference type="OMA" id="PIRAEAC"/>
<sequence length="118" mass="12927">MGLAGAARQKVYDKFPGITEPGGGLYPPIRAEACWRDFSTFLKLVSYGTLAGNPNIADDEGSEIMGKLYREMKVPLDAMEEGVKGLRDASLEHVRTRGECSCEPSCRVSNKVEQRLTS</sequence>
<dbReference type="Proteomes" id="UP000011087">
    <property type="component" value="Unassembled WGS sequence"/>
</dbReference>
<keyword evidence="3" id="KW-0089">Bile pigment</keyword>
<proteinExistence type="inferred from homology"/>
<dbReference type="InterPro" id="IPR009050">
    <property type="entry name" value="Globin-like_sf"/>
</dbReference>
<dbReference type="InterPro" id="IPR038719">
    <property type="entry name" value="Phycobilisome_asu/bsu_sf"/>
</dbReference>
<keyword evidence="2" id="KW-0157">Chromophore</keyword>
<evidence type="ECO:0000313" key="5">
    <source>
        <dbReference type="Proteomes" id="UP000011087"/>
    </source>
</evidence>
<dbReference type="GO" id="GO:0030089">
    <property type="term" value="C:phycobilisome"/>
    <property type="evidence" value="ECO:0007669"/>
    <property type="project" value="InterPro"/>
</dbReference>